<organism evidence="6 7">
    <name type="scientific">Natrialba swarupiae</name>
    <dbReference type="NCBI Taxonomy" id="2448032"/>
    <lineage>
        <taxon>Archaea</taxon>
        <taxon>Methanobacteriati</taxon>
        <taxon>Methanobacteriota</taxon>
        <taxon>Stenosarchaea group</taxon>
        <taxon>Halobacteria</taxon>
        <taxon>Halobacteriales</taxon>
        <taxon>Natrialbaceae</taxon>
        <taxon>Natrialba</taxon>
    </lineage>
</organism>
<keyword evidence="7" id="KW-1185">Reference proteome</keyword>
<protein>
    <submittedName>
        <fullName evidence="6">AAA family ATPase</fullName>
    </submittedName>
</protein>
<dbReference type="RefSeq" id="WP_149080859.1">
    <property type="nucleotide sequence ID" value="NZ_VTAW01000007.1"/>
</dbReference>
<dbReference type="InterPro" id="IPR038729">
    <property type="entry name" value="Rad50/SbcC_AAA"/>
</dbReference>
<dbReference type="PANTHER" id="PTHR32114:SF2">
    <property type="entry name" value="ABC TRANSPORTER ABCH.3"/>
    <property type="match status" value="1"/>
</dbReference>
<gene>
    <name evidence="6" type="ORF">FYC77_07335</name>
</gene>
<dbReference type="EMBL" id="VTAW01000007">
    <property type="protein sequence ID" value="TYT62572.1"/>
    <property type="molecule type" value="Genomic_DNA"/>
</dbReference>
<evidence type="ECO:0000313" key="7">
    <source>
        <dbReference type="Proteomes" id="UP000324104"/>
    </source>
</evidence>
<feature type="coiled-coil region" evidence="3">
    <location>
        <begin position="132"/>
        <end position="274"/>
    </location>
</feature>
<dbReference type="Gene3D" id="3.40.50.300">
    <property type="entry name" value="P-loop containing nucleotide triphosphate hydrolases"/>
    <property type="match status" value="2"/>
</dbReference>
<dbReference type="GO" id="GO:0016887">
    <property type="term" value="F:ATP hydrolysis activity"/>
    <property type="evidence" value="ECO:0007669"/>
    <property type="project" value="InterPro"/>
</dbReference>
<dbReference type="InterPro" id="IPR027417">
    <property type="entry name" value="P-loop_NTPase"/>
</dbReference>
<evidence type="ECO:0000256" key="1">
    <source>
        <dbReference type="ARBA" id="ARBA00023054"/>
    </source>
</evidence>
<feature type="domain" description="Rad50/SbcC-type AAA" evidence="5">
    <location>
        <begin position="6"/>
        <end position="243"/>
    </location>
</feature>
<evidence type="ECO:0000313" key="6">
    <source>
        <dbReference type="EMBL" id="TYT62572.1"/>
    </source>
</evidence>
<evidence type="ECO:0000256" key="3">
    <source>
        <dbReference type="SAM" id="Coils"/>
    </source>
</evidence>
<dbReference type="SUPFAM" id="SSF52540">
    <property type="entry name" value="P-loop containing nucleoside triphosphate hydrolases"/>
    <property type="match status" value="2"/>
</dbReference>
<sequence length="617" mass="69997">MSELTISIENVGGIDSVDCTLSDELNVVTGPNSSNKTSFLEAVAFGLGRSTVPIKNDADTARVELSLDGETIVRTATETGHGIEIDGDCWIDDGDDIELFEQFACLFEFSTVRSAVRNNENFEDVLKGPMDIDALEAEREGKIVEKNELQTEIEAQADVETRLEDRKRELETKRETAVELEATLDELRDKQRTITDDEELEELQETRSQLVTRRRDYRSQIENYEDAIDRLTDQIAEVEAELEEARETVAGYDVESLEAEKASIRDDLDEITNRLDILQSVLTANREMQSSPYTGVLGQQHGLTGDTVTCWACGTESTAEEFDETITQLTELIEADKDRRAEYEPRLEEINAQLDAIDEAHRRVDTLESKKRSLEEQLEERRDSLETNREQIADLEDEIDRVEDQIAQKEAEQESETSDLTDEIESTRIELHSVQTDIERLESTIDDLEAARQDRERNRERIESLRDEIRTLTERIENLEQRLQTQFNEAMDELIELLEYEAIERVWLDGNFDLIVAREENGVTRQDTIYNLSESEREMVGLVLALAGYIAYDVADTVPVLVIDTLGAFDAERATGLLEYFADESPLLVTALLPDNEAVLAGSELEYGSVNPKQLTP</sequence>
<comment type="similarity">
    <text evidence="2">Belongs to the Sph1/Sph2 family.</text>
</comment>
<name>A0A5D5ARW6_9EURY</name>
<evidence type="ECO:0000256" key="2">
    <source>
        <dbReference type="ARBA" id="ARBA00049666"/>
    </source>
</evidence>
<dbReference type="GO" id="GO:0006302">
    <property type="term" value="P:double-strand break repair"/>
    <property type="evidence" value="ECO:0007669"/>
    <property type="project" value="InterPro"/>
</dbReference>
<proteinExistence type="inferred from homology"/>
<reference evidence="6 7" key="1">
    <citation type="submission" date="2019-08" db="EMBL/GenBank/DDBJ databases">
        <title>Archaea genome.</title>
        <authorList>
            <person name="Kajale S."/>
            <person name="Shouche Y."/>
            <person name="Deshpande N."/>
            <person name="Sharma A."/>
        </authorList>
    </citation>
    <scope>NUCLEOTIDE SEQUENCE [LARGE SCALE GENOMIC DNA]</scope>
    <source>
        <strain evidence="6 7">ESP3B_9</strain>
    </source>
</reference>
<evidence type="ECO:0000256" key="4">
    <source>
        <dbReference type="SAM" id="MobiDB-lite"/>
    </source>
</evidence>
<dbReference type="AlphaFoldDB" id="A0A5D5ARW6"/>
<accession>A0A5D5ARW6</accession>
<dbReference type="Gene3D" id="1.10.287.1490">
    <property type="match status" value="1"/>
</dbReference>
<evidence type="ECO:0000259" key="5">
    <source>
        <dbReference type="Pfam" id="PF13476"/>
    </source>
</evidence>
<comment type="caution">
    <text evidence="6">The sequence shown here is derived from an EMBL/GenBank/DDBJ whole genome shotgun (WGS) entry which is preliminary data.</text>
</comment>
<dbReference type="NCBIfam" id="NF045487">
    <property type="entry name" value="ASRP"/>
    <property type="match status" value="1"/>
</dbReference>
<dbReference type="Proteomes" id="UP000324104">
    <property type="component" value="Unassembled WGS sequence"/>
</dbReference>
<keyword evidence="1 3" id="KW-0175">Coiled coil</keyword>
<dbReference type="PANTHER" id="PTHR32114">
    <property type="entry name" value="ABC TRANSPORTER ABCH.3"/>
    <property type="match status" value="1"/>
</dbReference>
<dbReference type="Pfam" id="PF13476">
    <property type="entry name" value="AAA_23"/>
    <property type="match status" value="1"/>
</dbReference>
<feature type="region of interest" description="Disordered" evidence="4">
    <location>
        <begin position="366"/>
        <end position="390"/>
    </location>
</feature>